<gene>
    <name evidence="1" type="ORF">S06H3_65386</name>
</gene>
<comment type="caution">
    <text evidence="1">The sequence shown here is derived from an EMBL/GenBank/DDBJ whole genome shotgun (WGS) entry which is preliminary data.</text>
</comment>
<accession>X1RMK4</accession>
<feature type="non-terminal residue" evidence="1">
    <location>
        <position position="1"/>
    </location>
</feature>
<sequence length="40" mass="4123">TIGKAVYRLSQNTPGAGFTGSSGTTEKIGVRYTTTTEGIT</sequence>
<evidence type="ECO:0000313" key="1">
    <source>
        <dbReference type="EMBL" id="GAI68206.1"/>
    </source>
</evidence>
<dbReference type="AlphaFoldDB" id="X1RMK4"/>
<reference evidence="1" key="1">
    <citation type="journal article" date="2014" name="Front. Microbiol.">
        <title>High frequency of phylogenetically diverse reductive dehalogenase-homologous genes in deep subseafloor sedimentary metagenomes.</title>
        <authorList>
            <person name="Kawai M."/>
            <person name="Futagami T."/>
            <person name="Toyoda A."/>
            <person name="Takaki Y."/>
            <person name="Nishi S."/>
            <person name="Hori S."/>
            <person name="Arai W."/>
            <person name="Tsubouchi T."/>
            <person name="Morono Y."/>
            <person name="Uchiyama I."/>
            <person name="Ito T."/>
            <person name="Fujiyama A."/>
            <person name="Inagaki F."/>
            <person name="Takami H."/>
        </authorList>
    </citation>
    <scope>NUCLEOTIDE SEQUENCE</scope>
    <source>
        <strain evidence="1">Expedition CK06-06</strain>
    </source>
</reference>
<name>X1RMK4_9ZZZZ</name>
<organism evidence="1">
    <name type="scientific">marine sediment metagenome</name>
    <dbReference type="NCBI Taxonomy" id="412755"/>
    <lineage>
        <taxon>unclassified sequences</taxon>
        <taxon>metagenomes</taxon>
        <taxon>ecological metagenomes</taxon>
    </lineage>
</organism>
<dbReference type="EMBL" id="BARV01044007">
    <property type="protein sequence ID" value="GAI68206.1"/>
    <property type="molecule type" value="Genomic_DNA"/>
</dbReference>
<protein>
    <submittedName>
        <fullName evidence="1">Uncharacterized protein</fullName>
    </submittedName>
</protein>
<proteinExistence type="predicted"/>